<comment type="caution">
    <text evidence="3">The sequence shown here is derived from an EMBL/GenBank/DDBJ whole genome shotgun (WGS) entry which is preliminary data.</text>
</comment>
<accession>A0ABP9SK78</accession>
<dbReference type="Pfam" id="PF02627">
    <property type="entry name" value="CMD"/>
    <property type="match status" value="1"/>
</dbReference>
<dbReference type="PANTHER" id="PTHR34846:SF11">
    <property type="entry name" value="4-CARBOXYMUCONOLACTONE DECARBOXYLASE FAMILY PROTEIN (AFU_ORTHOLOGUE AFUA_6G11590)"/>
    <property type="match status" value="1"/>
</dbReference>
<organism evidence="3 4">
    <name type="scientific">Rugosimonospora acidiphila</name>
    <dbReference type="NCBI Taxonomy" id="556531"/>
    <lineage>
        <taxon>Bacteria</taxon>
        <taxon>Bacillati</taxon>
        <taxon>Actinomycetota</taxon>
        <taxon>Actinomycetes</taxon>
        <taxon>Micromonosporales</taxon>
        <taxon>Micromonosporaceae</taxon>
        <taxon>Rugosimonospora</taxon>
    </lineage>
</organism>
<reference evidence="4" key="1">
    <citation type="journal article" date="2019" name="Int. J. Syst. Evol. Microbiol.">
        <title>The Global Catalogue of Microorganisms (GCM) 10K type strain sequencing project: providing services to taxonomists for standard genome sequencing and annotation.</title>
        <authorList>
            <consortium name="The Broad Institute Genomics Platform"/>
            <consortium name="The Broad Institute Genome Sequencing Center for Infectious Disease"/>
            <person name="Wu L."/>
            <person name="Ma J."/>
        </authorList>
    </citation>
    <scope>NUCLEOTIDE SEQUENCE [LARGE SCALE GENOMIC DNA]</scope>
    <source>
        <strain evidence="4">JCM 18304</strain>
    </source>
</reference>
<evidence type="ECO:0000313" key="3">
    <source>
        <dbReference type="EMBL" id="GAA5196121.1"/>
    </source>
</evidence>
<evidence type="ECO:0000313" key="4">
    <source>
        <dbReference type="Proteomes" id="UP001501570"/>
    </source>
</evidence>
<evidence type="ECO:0000259" key="2">
    <source>
        <dbReference type="Pfam" id="PF02627"/>
    </source>
</evidence>
<dbReference type="EMBL" id="BAABJQ010000025">
    <property type="protein sequence ID" value="GAA5196121.1"/>
    <property type="molecule type" value="Genomic_DNA"/>
</dbReference>
<feature type="domain" description="Carboxymuconolactone decarboxylase-like" evidence="2">
    <location>
        <begin position="136"/>
        <end position="216"/>
    </location>
</feature>
<dbReference type="InterPro" id="IPR029032">
    <property type="entry name" value="AhpD-like"/>
</dbReference>
<dbReference type="InterPro" id="IPR003779">
    <property type="entry name" value="CMD-like"/>
</dbReference>
<dbReference type="RefSeq" id="WP_345636000.1">
    <property type="nucleotide sequence ID" value="NZ_BAABJQ010000025.1"/>
</dbReference>
<keyword evidence="4" id="KW-1185">Reference proteome</keyword>
<sequence length="273" mass="29153">MRANPRRVRATGTLSAPELGGQRPVGARRPDSTPAGGPAARSHSESAAIPTSGHGASLPDPHRDPDSDPNSGELTGRPAPARPRCELQHPAELESAARALYDAITKGPRGAQAGTVPLTDGSGRLLGPFDVMLRSPQVGDAVQRLGAAIRFGGLPERGRELAILTVAATLGSEFEWWSHEPAARSAGLDTPALRRLLDGRVPDGLNERERAMVRIAGLLARDRRLDDEDYAEAVRVLGHEQLAVLTWLVGYYGMLALALEVFRPPNPLLPEPR</sequence>
<dbReference type="Proteomes" id="UP001501570">
    <property type="component" value="Unassembled WGS sequence"/>
</dbReference>
<dbReference type="PANTHER" id="PTHR34846">
    <property type="entry name" value="4-CARBOXYMUCONOLACTONE DECARBOXYLASE FAMILY PROTEIN (AFU_ORTHOLOGUE AFUA_6G11590)"/>
    <property type="match status" value="1"/>
</dbReference>
<evidence type="ECO:0000256" key="1">
    <source>
        <dbReference type="SAM" id="MobiDB-lite"/>
    </source>
</evidence>
<name>A0ABP9SK78_9ACTN</name>
<proteinExistence type="predicted"/>
<gene>
    <name evidence="3" type="ORF">GCM10023322_64340</name>
</gene>
<dbReference type="SUPFAM" id="SSF69118">
    <property type="entry name" value="AhpD-like"/>
    <property type="match status" value="1"/>
</dbReference>
<protein>
    <recommendedName>
        <fullName evidence="2">Carboxymuconolactone decarboxylase-like domain-containing protein</fullName>
    </recommendedName>
</protein>
<dbReference type="Gene3D" id="1.20.1290.10">
    <property type="entry name" value="AhpD-like"/>
    <property type="match status" value="1"/>
</dbReference>
<feature type="region of interest" description="Disordered" evidence="1">
    <location>
        <begin position="1"/>
        <end position="84"/>
    </location>
</feature>